<feature type="short sequence motif" description="'KMSKS' region" evidence="12">
    <location>
        <begin position="265"/>
        <end position="269"/>
    </location>
</feature>
<dbReference type="AlphaFoldDB" id="A0A5A8F2R2"/>
<evidence type="ECO:0000256" key="12">
    <source>
        <dbReference type="HAMAP-Rule" id="MF_00041"/>
    </source>
</evidence>
<keyword evidence="6 12" id="KW-0479">Metal-binding</keyword>
<dbReference type="InterPro" id="IPR014729">
    <property type="entry name" value="Rossmann-like_a/b/a_fold"/>
</dbReference>
<evidence type="ECO:0000256" key="9">
    <source>
        <dbReference type="ARBA" id="ARBA00022840"/>
    </source>
</evidence>
<dbReference type="Pfam" id="PF23493">
    <property type="entry name" value="CysS_C"/>
    <property type="match status" value="1"/>
</dbReference>
<evidence type="ECO:0000259" key="13">
    <source>
        <dbReference type="SMART" id="SM00840"/>
    </source>
</evidence>
<accession>A0A5A8F2R2</accession>
<reference evidence="14 15" key="1">
    <citation type="submission" date="2019-06" db="EMBL/GenBank/DDBJ databases">
        <title>Genomic insights into carbon and energy metabolism of Deferribacter autotrophicus revealed new metabolic traits in the phylum Deferribacteres.</title>
        <authorList>
            <person name="Slobodkin A.I."/>
            <person name="Slobodkina G.B."/>
            <person name="Allioux M."/>
            <person name="Alain K."/>
            <person name="Jebbar M."/>
            <person name="Shadrin V."/>
            <person name="Kublanov I.V."/>
            <person name="Toshchakov S.V."/>
            <person name="Bonch-Osmolovskaya E.A."/>
        </authorList>
    </citation>
    <scope>NUCLEOTIDE SEQUENCE [LARGE SCALE GENOMIC DNA]</scope>
    <source>
        <strain evidence="14 15">SL50</strain>
    </source>
</reference>
<feature type="binding site" evidence="12">
    <location>
        <position position="28"/>
    </location>
    <ligand>
        <name>Zn(2+)</name>
        <dbReference type="ChEBI" id="CHEBI:29105"/>
    </ligand>
</feature>
<dbReference type="SUPFAM" id="SSF52374">
    <property type="entry name" value="Nucleotidylyl transferase"/>
    <property type="match status" value="1"/>
</dbReference>
<comment type="subcellular location">
    <subcellularLocation>
        <location evidence="1 12">Cytoplasm</location>
    </subcellularLocation>
</comment>
<dbReference type="Gene3D" id="3.40.50.620">
    <property type="entry name" value="HUPs"/>
    <property type="match status" value="1"/>
</dbReference>
<dbReference type="Gene3D" id="1.20.120.1910">
    <property type="entry name" value="Cysteine-tRNA ligase, C-terminal anti-codon recognition domain"/>
    <property type="match status" value="1"/>
</dbReference>
<comment type="similarity">
    <text evidence="2 12">Belongs to the class-I aminoacyl-tRNA synthetase family.</text>
</comment>
<feature type="binding site" evidence="12">
    <location>
        <position position="233"/>
    </location>
    <ligand>
        <name>Zn(2+)</name>
        <dbReference type="ChEBI" id="CHEBI:29105"/>
    </ligand>
</feature>
<dbReference type="PRINTS" id="PR00983">
    <property type="entry name" value="TRNASYNTHCYS"/>
</dbReference>
<dbReference type="InterPro" id="IPR015273">
    <property type="entry name" value="Cys-tRNA-synt_Ia_DALR"/>
</dbReference>
<dbReference type="RefSeq" id="WP_149266414.1">
    <property type="nucleotide sequence ID" value="NZ_VFJB01000005.1"/>
</dbReference>
<proteinExistence type="inferred from homology"/>
<dbReference type="Pfam" id="PF01406">
    <property type="entry name" value="tRNA-synt_1e"/>
    <property type="match status" value="1"/>
</dbReference>
<dbReference type="NCBIfam" id="TIGR00435">
    <property type="entry name" value="cysS"/>
    <property type="match status" value="1"/>
</dbReference>
<evidence type="ECO:0000256" key="5">
    <source>
        <dbReference type="ARBA" id="ARBA00022598"/>
    </source>
</evidence>
<keyword evidence="4 12" id="KW-0963">Cytoplasm</keyword>
<keyword evidence="5 12" id="KW-0436">Ligase</keyword>
<evidence type="ECO:0000313" key="14">
    <source>
        <dbReference type="EMBL" id="KAA0258093.1"/>
    </source>
</evidence>
<dbReference type="FunFam" id="3.40.50.620:FF:000009">
    <property type="entry name" value="Cysteine--tRNA ligase"/>
    <property type="match status" value="1"/>
</dbReference>
<feature type="binding site" evidence="12">
    <location>
        <position position="268"/>
    </location>
    <ligand>
        <name>ATP</name>
        <dbReference type="ChEBI" id="CHEBI:30616"/>
    </ligand>
</feature>
<dbReference type="GO" id="GO:0004817">
    <property type="term" value="F:cysteine-tRNA ligase activity"/>
    <property type="evidence" value="ECO:0007669"/>
    <property type="project" value="UniProtKB-UniRule"/>
</dbReference>
<dbReference type="PANTHER" id="PTHR10890">
    <property type="entry name" value="CYSTEINYL-TRNA SYNTHETASE"/>
    <property type="match status" value="1"/>
</dbReference>
<evidence type="ECO:0000256" key="1">
    <source>
        <dbReference type="ARBA" id="ARBA00004496"/>
    </source>
</evidence>
<dbReference type="SUPFAM" id="SSF47323">
    <property type="entry name" value="Anticodon-binding domain of a subclass of class I aminoacyl-tRNA synthetases"/>
    <property type="match status" value="1"/>
</dbReference>
<dbReference type="GO" id="GO:0006423">
    <property type="term" value="P:cysteinyl-tRNA aminoacylation"/>
    <property type="evidence" value="ECO:0007669"/>
    <property type="project" value="UniProtKB-UniRule"/>
</dbReference>
<evidence type="ECO:0000313" key="15">
    <source>
        <dbReference type="Proteomes" id="UP000322876"/>
    </source>
</evidence>
<evidence type="ECO:0000256" key="6">
    <source>
        <dbReference type="ARBA" id="ARBA00022723"/>
    </source>
</evidence>
<organism evidence="14 15">
    <name type="scientific">Deferribacter autotrophicus</name>
    <dbReference type="NCBI Taxonomy" id="500465"/>
    <lineage>
        <taxon>Bacteria</taxon>
        <taxon>Pseudomonadati</taxon>
        <taxon>Deferribacterota</taxon>
        <taxon>Deferribacteres</taxon>
        <taxon>Deferribacterales</taxon>
        <taxon>Deferribacteraceae</taxon>
        <taxon>Deferribacter</taxon>
    </lineage>
</organism>
<dbReference type="InterPro" id="IPR056411">
    <property type="entry name" value="CysS_C"/>
</dbReference>
<evidence type="ECO:0000256" key="7">
    <source>
        <dbReference type="ARBA" id="ARBA00022741"/>
    </source>
</evidence>
<comment type="caution">
    <text evidence="14">The sequence shown here is derived from an EMBL/GenBank/DDBJ whole genome shotgun (WGS) entry which is preliminary data.</text>
</comment>
<protein>
    <recommendedName>
        <fullName evidence="12">Cysteine--tRNA ligase</fullName>
        <ecNumber evidence="12">6.1.1.16</ecNumber>
    </recommendedName>
    <alternativeName>
        <fullName evidence="12">Cysteinyl-tRNA synthetase</fullName>
        <shortName evidence="12">CysRS</shortName>
    </alternativeName>
</protein>
<dbReference type="PANTHER" id="PTHR10890:SF3">
    <property type="entry name" value="CYSTEINE--TRNA LIGASE, CYTOPLASMIC"/>
    <property type="match status" value="1"/>
</dbReference>
<dbReference type="GO" id="GO:0005524">
    <property type="term" value="F:ATP binding"/>
    <property type="evidence" value="ECO:0007669"/>
    <property type="project" value="UniProtKB-UniRule"/>
</dbReference>
<keyword evidence="8 12" id="KW-0862">Zinc</keyword>
<evidence type="ECO:0000256" key="8">
    <source>
        <dbReference type="ARBA" id="ARBA00022833"/>
    </source>
</evidence>
<dbReference type="EMBL" id="VFJB01000005">
    <property type="protein sequence ID" value="KAA0258093.1"/>
    <property type="molecule type" value="Genomic_DNA"/>
</dbReference>
<keyword evidence="7 12" id="KW-0547">Nucleotide-binding</keyword>
<dbReference type="Proteomes" id="UP000322876">
    <property type="component" value="Unassembled WGS sequence"/>
</dbReference>
<evidence type="ECO:0000256" key="10">
    <source>
        <dbReference type="ARBA" id="ARBA00022917"/>
    </source>
</evidence>
<dbReference type="InterPro" id="IPR032678">
    <property type="entry name" value="tRNA-synt_1_cat_dom"/>
</dbReference>
<evidence type="ECO:0000256" key="3">
    <source>
        <dbReference type="ARBA" id="ARBA00011245"/>
    </source>
</evidence>
<dbReference type="SMART" id="SM00840">
    <property type="entry name" value="DALR_2"/>
    <property type="match status" value="1"/>
</dbReference>
<keyword evidence="15" id="KW-1185">Reference proteome</keyword>
<dbReference type="InterPro" id="IPR009080">
    <property type="entry name" value="tRNAsynth_Ia_anticodon-bd"/>
</dbReference>
<keyword evidence="9 12" id="KW-0067">ATP-binding</keyword>
<comment type="cofactor">
    <cofactor evidence="12">
        <name>Zn(2+)</name>
        <dbReference type="ChEBI" id="CHEBI:29105"/>
    </cofactor>
    <text evidence="12">Binds 1 zinc ion per subunit.</text>
</comment>
<evidence type="ECO:0000256" key="11">
    <source>
        <dbReference type="ARBA" id="ARBA00023146"/>
    </source>
</evidence>
<dbReference type="GO" id="GO:0005829">
    <property type="term" value="C:cytosol"/>
    <property type="evidence" value="ECO:0007669"/>
    <property type="project" value="TreeGrafter"/>
</dbReference>
<keyword evidence="10 12" id="KW-0648">Protein biosynthesis</keyword>
<feature type="short sequence motif" description="'HIGH' region" evidence="12">
    <location>
        <begin position="30"/>
        <end position="40"/>
    </location>
</feature>
<dbReference type="CDD" id="cd00672">
    <property type="entry name" value="CysRS_core"/>
    <property type="match status" value="1"/>
</dbReference>
<feature type="domain" description="Cysteinyl-tRNA synthetase class Ia DALR" evidence="13">
    <location>
        <begin position="351"/>
        <end position="418"/>
    </location>
</feature>
<name>A0A5A8F2R2_9BACT</name>
<comment type="catalytic activity">
    <reaction evidence="12">
        <text>tRNA(Cys) + L-cysteine + ATP = L-cysteinyl-tRNA(Cys) + AMP + diphosphate</text>
        <dbReference type="Rhea" id="RHEA:17773"/>
        <dbReference type="Rhea" id="RHEA-COMP:9661"/>
        <dbReference type="Rhea" id="RHEA-COMP:9679"/>
        <dbReference type="ChEBI" id="CHEBI:30616"/>
        <dbReference type="ChEBI" id="CHEBI:33019"/>
        <dbReference type="ChEBI" id="CHEBI:35235"/>
        <dbReference type="ChEBI" id="CHEBI:78442"/>
        <dbReference type="ChEBI" id="CHEBI:78517"/>
        <dbReference type="ChEBI" id="CHEBI:456215"/>
        <dbReference type="EC" id="6.1.1.16"/>
    </reaction>
</comment>
<evidence type="ECO:0000256" key="2">
    <source>
        <dbReference type="ARBA" id="ARBA00005594"/>
    </source>
</evidence>
<feature type="binding site" evidence="12">
    <location>
        <position position="208"/>
    </location>
    <ligand>
        <name>Zn(2+)</name>
        <dbReference type="ChEBI" id="CHEBI:29105"/>
    </ligand>
</feature>
<sequence>MLKVFNTMTGEKEEFIPLKDNEVRMYVCGVTVYDYCHIGHARSSVVFDVIRRYLTYKGFKVTFVKNFTDIDDKIINRSNKENIHWKELTEKFIKEHDYDMSQLNILPPDHTPKATEFIDEMIKLCETLIEKGYAYVADGDVYYRVSKFKEYGKLSKRDLEELMAGARVDINEKKENPLDFALWKKSKENEPFWESPWGKGRPGWHIECSVMSSKILGIPFDIHGGGKDLIFPHHENEIAQSEAAEEKMFAKYWIHNGFVNVNKEKMSKSLGNFFTIRDIITKFDPEVLRFFLLTTHYRSPIDFSFDHLIEAENSLNRIYIFFDDLNHYIVTKKGKNRIDEAKKIFEEFISSFEEAMDDDFNTAKGLASIFDYIRDMNRLLNQKVDEETLSEIEKLSSQMKDIVNQVLGIIVKTPEEWFEKNLPLPKNELLKLIEERATARKNKDFEKADKIRDKLESMGIELLDTPKGTRFRAIRKHEELN</sequence>
<dbReference type="EC" id="6.1.1.16" evidence="12"/>
<evidence type="ECO:0000256" key="4">
    <source>
        <dbReference type="ARBA" id="ARBA00022490"/>
    </source>
</evidence>
<dbReference type="GO" id="GO:0008270">
    <property type="term" value="F:zinc ion binding"/>
    <property type="evidence" value="ECO:0007669"/>
    <property type="project" value="UniProtKB-UniRule"/>
</dbReference>
<gene>
    <name evidence="12" type="primary">cysS</name>
    <name evidence="14" type="ORF">FHQ18_06760</name>
</gene>
<dbReference type="HAMAP" id="MF_00041">
    <property type="entry name" value="Cys_tRNA_synth"/>
    <property type="match status" value="1"/>
</dbReference>
<dbReference type="InterPro" id="IPR015803">
    <property type="entry name" value="Cys-tRNA-ligase"/>
</dbReference>
<feature type="binding site" evidence="12">
    <location>
        <position position="237"/>
    </location>
    <ligand>
        <name>Zn(2+)</name>
        <dbReference type="ChEBI" id="CHEBI:29105"/>
    </ligand>
</feature>
<dbReference type="Pfam" id="PF09190">
    <property type="entry name" value="DALR_2"/>
    <property type="match status" value="1"/>
</dbReference>
<comment type="subunit">
    <text evidence="3 12">Monomer.</text>
</comment>
<dbReference type="OrthoDB" id="9815130at2"/>
<dbReference type="InterPro" id="IPR024909">
    <property type="entry name" value="Cys-tRNA/MSH_ligase"/>
</dbReference>
<keyword evidence="11 12" id="KW-0030">Aminoacyl-tRNA synthetase</keyword>